<dbReference type="Proteomes" id="UP000256919">
    <property type="component" value="Unassembled WGS sequence"/>
</dbReference>
<dbReference type="PANTHER" id="PTHR41291:SF1">
    <property type="entry name" value="DNA ALKYLATION REPAIR PROTEIN"/>
    <property type="match status" value="1"/>
</dbReference>
<dbReference type="SUPFAM" id="SSF48371">
    <property type="entry name" value="ARM repeat"/>
    <property type="match status" value="1"/>
</dbReference>
<reference evidence="1 2" key="1">
    <citation type="submission" date="2018-07" db="EMBL/GenBank/DDBJ databases">
        <title>Genomic Encyclopedia of Type Strains, Phase III (KMG-III): the genomes of soil and plant-associated and newly described type strains.</title>
        <authorList>
            <person name="Whitman W."/>
        </authorList>
    </citation>
    <scope>NUCLEOTIDE SEQUENCE [LARGE SCALE GENOMIC DNA]</scope>
    <source>
        <strain evidence="1 2">CECT 7948</strain>
    </source>
</reference>
<evidence type="ECO:0000313" key="2">
    <source>
        <dbReference type="Proteomes" id="UP000256919"/>
    </source>
</evidence>
<name>A0A3D9LKW1_9FLAO</name>
<dbReference type="Pfam" id="PF08713">
    <property type="entry name" value="DNA_alkylation"/>
    <property type="match status" value="1"/>
</dbReference>
<dbReference type="AlphaFoldDB" id="A0A3D9LKW1"/>
<organism evidence="1 2">
    <name type="scientific">Winogradskyella pacifica</name>
    <dbReference type="NCBI Taxonomy" id="664642"/>
    <lineage>
        <taxon>Bacteria</taxon>
        <taxon>Pseudomonadati</taxon>
        <taxon>Bacteroidota</taxon>
        <taxon>Flavobacteriia</taxon>
        <taxon>Flavobacteriales</taxon>
        <taxon>Flavobacteriaceae</taxon>
        <taxon>Winogradskyella</taxon>
    </lineage>
</organism>
<proteinExistence type="predicted"/>
<keyword evidence="2" id="KW-1185">Reference proteome</keyword>
<protein>
    <submittedName>
        <fullName evidence="1">3-methyladenine DNA glycosylase AlkD</fullName>
    </submittedName>
</protein>
<dbReference type="Gene3D" id="1.25.10.90">
    <property type="match status" value="1"/>
</dbReference>
<accession>A0A3D9LKW1</accession>
<dbReference type="PANTHER" id="PTHR41291">
    <property type="entry name" value="DNA ALKYLATION REPAIR PROTEIN"/>
    <property type="match status" value="1"/>
</dbReference>
<dbReference type="OrthoDB" id="1117222at2"/>
<dbReference type="CDD" id="cd06561">
    <property type="entry name" value="AlkD_like"/>
    <property type="match status" value="1"/>
</dbReference>
<sequence length="240" mass="27789">MTYNEIIDCLYDLQDKDKVVFKAKKLGIISNNSLGIYHKDLKVIAKEIGTDNQLALQLFDSGIYEARLLCSKLFKPKDVTEALMEKWVKTFENWEICDSFCMGLFSKSDFAIAKILEWSERESEFEKRAAFATLASYCMADKTSDNGLFEPFFSVIKRESNDDRIYVKKAVNWTLRNIGKRNVDLNRRAIEVAHEILEFESKSAQWIAKNAITELQKEGIRMSDYPRAIYRIPIAKIHEA</sequence>
<dbReference type="InterPro" id="IPR014825">
    <property type="entry name" value="DNA_alkylation"/>
</dbReference>
<dbReference type="EMBL" id="QREI01000010">
    <property type="protein sequence ID" value="REE07895.1"/>
    <property type="molecule type" value="Genomic_DNA"/>
</dbReference>
<dbReference type="InterPro" id="IPR016024">
    <property type="entry name" value="ARM-type_fold"/>
</dbReference>
<comment type="caution">
    <text evidence="1">The sequence shown here is derived from an EMBL/GenBank/DDBJ whole genome shotgun (WGS) entry which is preliminary data.</text>
</comment>
<gene>
    <name evidence="1" type="ORF">DFQ09_11089</name>
</gene>
<evidence type="ECO:0000313" key="1">
    <source>
        <dbReference type="EMBL" id="REE07895.1"/>
    </source>
</evidence>
<dbReference type="RefSeq" id="WP_115812575.1">
    <property type="nucleotide sequence ID" value="NZ_QREI01000010.1"/>
</dbReference>